<evidence type="ECO:0000313" key="1">
    <source>
        <dbReference type="EMBL" id="KAH9511677.1"/>
    </source>
</evidence>
<reference evidence="1" key="2">
    <citation type="journal article" date="2022" name="Res Sq">
        <title>Comparative Genomics Reveals Insights into the Divergent Evolution of Astigmatic Mites and Household Pest Adaptations.</title>
        <authorList>
            <person name="Xiong Q."/>
            <person name="Wan A.T.-Y."/>
            <person name="Liu X.-Y."/>
            <person name="Fung C.S.-H."/>
            <person name="Xiao X."/>
            <person name="Malainual N."/>
            <person name="Hou J."/>
            <person name="Wang L."/>
            <person name="Wang M."/>
            <person name="Yang K."/>
            <person name="Cui Y."/>
            <person name="Leung E."/>
            <person name="Nong W."/>
            <person name="Shin S.-K."/>
            <person name="Au S."/>
            <person name="Jeong K.Y."/>
            <person name="Chew F.T."/>
            <person name="Hui J."/>
            <person name="Leung T.F."/>
            <person name="Tungtrongchitr A."/>
            <person name="Zhong N."/>
            <person name="Liu Z."/>
            <person name="Tsui S."/>
        </authorList>
    </citation>
    <scope>NUCLEOTIDE SEQUENCE</scope>
    <source>
        <strain evidence="1">Derf</strain>
        <tissue evidence="1">Whole organism</tissue>
    </source>
</reference>
<gene>
    <name evidence="1" type="ORF">DERF_010120</name>
</gene>
<organism evidence="1 2">
    <name type="scientific">Dermatophagoides farinae</name>
    <name type="common">American house dust mite</name>
    <dbReference type="NCBI Taxonomy" id="6954"/>
    <lineage>
        <taxon>Eukaryota</taxon>
        <taxon>Metazoa</taxon>
        <taxon>Ecdysozoa</taxon>
        <taxon>Arthropoda</taxon>
        <taxon>Chelicerata</taxon>
        <taxon>Arachnida</taxon>
        <taxon>Acari</taxon>
        <taxon>Acariformes</taxon>
        <taxon>Sarcoptiformes</taxon>
        <taxon>Astigmata</taxon>
        <taxon>Psoroptidia</taxon>
        <taxon>Analgoidea</taxon>
        <taxon>Pyroglyphidae</taxon>
        <taxon>Dermatophagoidinae</taxon>
        <taxon>Dermatophagoides</taxon>
    </lineage>
</organism>
<keyword evidence="2" id="KW-1185">Reference proteome</keyword>
<dbReference type="Proteomes" id="UP000790347">
    <property type="component" value="Unassembled WGS sequence"/>
</dbReference>
<comment type="caution">
    <text evidence="1">The sequence shown here is derived from an EMBL/GenBank/DDBJ whole genome shotgun (WGS) entry which is preliminary data.</text>
</comment>
<accession>A0A922HZE5</accession>
<dbReference type="EMBL" id="ASGP02000004">
    <property type="protein sequence ID" value="KAH9511677.1"/>
    <property type="molecule type" value="Genomic_DNA"/>
</dbReference>
<protein>
    <submittedName>
        <fullName evidence="1">Uncharacterized protein</fullName>
    </submittedName>
</protein>
<dbReference type="AlphaFoldDB" id="A0A922HZE5"/>
<sequence>MVPQLPLYPLVQQELNSIARRIIVVEEIPTAIQHWYRLYENWDNIRDMVPQLPLYPLVQQELNSIARRIIVVEEIPTAIQHWYRLYGNSPRYITFRITSSYVKIS</sequence>
<evidence type="ECO:0000313" key="2">
    <source>
        <dbReference type="Proteomes" id="UP000790347"/>
    </source>
</evidence>
<reference evidence="1" key="1">
    <citation type="submission" date="2013-05" db="EMBL/GenBank/DDBJ databases">
        <authorList>
            <person name="Yim A.K.Y."/>
            <person name="Chan T.F."/>
            <person name="Ji K.M."/>
            <person name="Liu X.Y."/>
            <person name="Zhou J.W."/>
            <person name="Li R.Q."/>
            <person name="Yang K.Y."/>
            <person name="Li J."/>
            <person name="Li M."/>
            <person name="Law P.T.W."/>
            <person name="Wu Y.L."/>
            <person name="Cai Z.L."/>
            <person name="Qin H."/>
            <person name="Bao Y."/>
            <person name="Leung R.K.K."/>
            <person name="Ng P.K.S."/>
            <person name="Zou J."/>
            <person name="Zhong X.J."/>
            <person name="Ran P.X."/>
            <person name="Zhong N.S."/>
            <person name="Liu Z.G."/>
            <person name="Tsui S.K.W."/>
        </authorList>
    </citation>
    <scope>NUCLEOTIDE SEQUENCE</scope>
    <source>
        <strain evidence="1">Derf</strain>
        <tissue evidence="1">Whole organism</tissue>
    </source>
</reference>
<name>A0A922HZE5_DERFA</name>
<proteinExistence type="predicted"/>